<feature type="binding site" evidence="12">
    <location>
        <position position="565"/>
    </location>
    <ligand>
        <name>Zn(2+)</name>
        <dbReference type="ChEBI" id="CHEBI:29105"/>
    </ligand>
</feature>
<dbReference type="Pfam" id="PF07973">
    <property type="entry name" value="tRNA_SAD"/>
    <property type="match status" value="1"/>
</dbReference>
<dbReference type="Gene3D" id="3.10.310.40">
    <property type="match status" value="1"/>
</dbReference>
<dbReference type="InterPro" id="IPR018165">
    <property type="entry name" value="Ala-tRNA-synth_IIc_core"/>
</dbReference>
<dbReference type="PANTHER" id="PTHR11777">
    <property type="entry name" value="ALANYL-TRNA SYNTHETASE"/>
    <property type="match status" value="1"/>
</dbReference>
<dbReference type="PRINTS" id="PR00980">
    <property type="entry name" value="TRNASYNTHALA"/>
</dbReference>
<dbReference type="InterPro" id="IPR018162">
    <property type="entry name" value="Ala-tRNA-ligase_IIc_anticod-bd"/>
</dbReference>
<comment type="similarity">
    <text evidence="2 12">Belongs to the class-II aminoacyl-tRNA synthetase family.</text>
</comment>
<keyword evidence="12" id="KW-0963">Cytoplasm</keyword>
<dbReference type="Pfam" id="PF01411">
    <property type="entry name" value="tRNA-synt_2c"/>
    <property type="match status" value="1"/>
</dbReference>
<evidence type="ECO:0000313" key="14">
    <source>
        <dbReference type="EMBL" id="GHD61050.1"/>
    </source>
</evidence>
<dbReference type="GO" id="GO:0004813">
    <property type="term" value="F:alanine-tRNA ligase activity"/>
    <property type="evidence" value="ECO:0007669"/>
    <property type="project" value="UniProtKB-UniRule"/>
</dbReference>
<comment type="subcellular location">
    <subcellularLocation>
        <location evidence="1 12">Cytoplasm</location>
    </subcellularLocation>
</comment>
<dbReference type="Gene3D" id="6.10.250.550">
    <property type="match status" value="1"/>
</dbReference>
<evidence type="ECO:0000256" key="6">
    <source>
        <dbReference type="ARBA" id="ARBA00022741"/>
    </source>
</evidence>
<dbReference type="GO" id="GO:0005524">
    <property type="term" value="F:ATP binding"/>
    <property type="evidence" value="ECO:0007669"/>
    <property type="project" value="UniProtKB-UniRule"/>
</dbReference>
<dbReference type="InterPro" id="IPR002318">
    <property type="entry name" value="Ala-tRNA-lgiase_IIc"/>
</dbReference>
<dbReference type="PROSITE" id="PS50860">
    <property type="entry name" value="AA_TRNA_LIGASE_II_ALA"/>
    <property type="match status" value="1"/>
</dbReference>
<keyword evidence="11 12" id="KW-0030">Aminoacyl-tRNA synthetase</keyword>
<dbReference type="GO" id="GO:0005829">
    <property type="term" value="C:cytosol"/>
    <property type="evidence" value="ECO:0007669"/>
    <property type="project" value="TreeGrafter"/>
</dbReference>
<evidence type="ECO:0000256" key="9">
    <source>
        <dbReference type="ARBA" id="ARBA00022884"/>
    </source>
</evidence>
<dbReference type="Gene3D" id="3.30.54.20">
    <property type="match status" value="1"/>
</dbReference>
<evidence type="ECO:0000313" key="15">
    <source>
        <dbReference type="Proteomes" id="UP000630353"/>
    </source>
</evidence>
<keyword evidence="15" id="KW-1185">Reference proteome</keyword>
<dbReference type="InterPro" id="IPR050058">
    <property type="entry name" value="Ala-tRNA_ligase"/>
</dbReference>
<dbReference type="GO" id="GO:0045892">
    <property type="term" value="P:negative regulation of DNA-templated transcription"/>
    <property type="evidence" value="ECO:0007669"/>
    <property type="project" value="TreeGrafter"/>
</dbReference>
<dbReference type="GO" id="GO:0000049">
    <property type="term" value="F:tRNA binding"/>
    <property type="evidence" value="ECO:0007669"/>
    <property type="project" value="UniProtKB-KW"/>
</dbReference>
<evidence type="ECO:0000259" key="13">
    <source>
        <dbReference type="PROSITE" id="PS50860"/>
    </source>
</evidence>
<evidence type="ECO:0000256" key="1">
    <source>
        <dbReference type="ARBA" id="ARBA00004496"/>
    </source>
</evidence>
<comment type="catalytic activity">
    <reaction evidence="12">
        <text>tRNA(Ala) + L-alanine + ATP = L-alanyl-tRNA(Ala) + AMP + diphosphate</text>
        <dbReference type="Rhea" id="RHEA:12540"/>
        <dbReference type="Rhea" id="RHEA-COMP:9657"/>
        <dbReference type="Rhea" id="RHEA-COMP:9923"/>
        <dbReference type="ChEBI" id="CHEBI:30616"/>
        <dbReference type="ChEBI" id="CHEBI:33019"/>
        <dbReference type="ChEBI" id="CHEBI:57972"/>
        <dbReference type="ChEBI" id="CHEBI:78442"/>
        <dbReference type="ChEBI" id="CHEBI:78497"/>
        <dbReference type="ChEBI" id="CHEBI:456215"/>
        <dbReference type="EC" id="6.1.1.7"/>
    </reaction>
</comment>
<keyword evidence="10 12" id="KW-0648">Protein biosynthesis</keyword>
<evidence type="ECO:0000256" key="10">
    <source>
        <dbReference type="ARBA" id="ARBA00022917"/>
    </source>
</evidence>
<dbReference type="CDD" id="cd00673">
    <property type="entry name" value="AlaRS_core"/>
    <property type="match status" value="1"/>
</dbReference>
<keyword evidence="9 12" id="KW-0694">RNA-binding</keyword>
<dbReference type="SUPFAM" id="SSF50447">
    <property type="entry name" value="Translation proteins"/>
    <property type="match status" value="1"/>
</dbReference>
<dbReference type="InterPro" id="IPR045864">
    <property type="entry name" value="aa-tRNA-synth_II/BPL/LPL"/>
</dbReference>
<organism evidence="14 15">
    <name type="scientific">Thalassobaculum fulvum</name>
    <dbReference type="NCBI Taxonomy" id="1633335"/>
    <lineage>
        <taxon>Bacteria</taxon>
        <taxon>Pseudomonadati</taxon>
        <taxon>Pseudomonadota</taxon>
        <taxon>Alphaproteobacteria</taxon>
        <taxon>Rhodospirillales</taxon>
        <taxon>Thalassobaculaceae</taxon>
        <taxon>Thalassobaculum</taxon>
    </lineage>
</organism>
<comment type="function">
    <text evidence="12">Catalyzes the attachment of alanine to tRNA(Ala) in a two-step reaction: alanine is first activated by ATP to form Ala-AMP and then transferred to the acceptor end of tRNA(Ala). Also edits incorrectly charged Ser-tRNA(Ala) and Gly-tRNA(Ala) via its editing domain.</text>
</comment>
<dbReference type="FunFam" id="3.30.980.10:FF:000004">
    <property type="entry name" value="Alanine--tRNA ligase, cytoplasmic"/>
    <property type="match status" value="1"/>
</dbReference>
<dbReference type="Gene3D" id="2.40.30.130">
    <property type="match status" value="1"/>
</dbReference>
<dbReference type="InterPro" id="IPR023033">
    <property type="entry name" value="Ala_tRNA_ligase_euk/bac"/>
</dbReference>
<feature type="binding site" evidence="12">
    <location>
        <position position="680"/>
    </location>
    <ligand>
        <name>Zn(2+)</name>
        <dbReference type="ChEBI" id="CHEBI:29105"/>
    </ligand>
</feature>
<dbReference type="GO" id="GO:0008270">
    <property type="term" value="F:zinc ion binding"/>
    <property type="evidence" value="ECO:0007669"/>
    <property type="project" value="UniProtKB-UniRule"/>
</dbReference>
<dbReference type="InterPro" id="IPR003156">
    <property type="entry name" value="DHHA1_dom"/>
</dbReference>
<comment type="domain">
    <text evidence="12">Consists of three domains; the N-terminal catalytic domain, the editing domain and the C-terminal C-Ala domain. The editing domain removes incorrectly charged amino acids, while the C-Ala domain, along with tRNA(Ala), serves as a bridge to cooperatively bring together the editing and aminoacylation centers thus stimulating deacylation of misacylated tRNAs.</text>
</comment>
<dbReference type="Pfam" id="PF02272">
    <property type="entry name" value="DHHA1"/>
    <property type="match status" value="1"/>
</dbReference>
<evidence type="ECO:0000256" key="8">
    <source>
        <dbReference type="ARBA" id="ARBA00022840"/>
    </source>
</evidence>
<evidence type="ECO:0000256" key="4">
    <source>
        <dbReference type="ARBA" id="ARBA00022598"/>
    </source>
</evidence>
<evidence type="ECO:0000256" key="2">
    <source>
        <dbReference type="ARBA" id="ARBA00008226"/>
    </source>
</evidence>
<feature type="binding site" evidence="12">
    <location>
        <position position="569"/>
    </location>
    <ligand>
        <name>Zn(2+)</name>
        <dbReference type="ChEBI" id="CHEBI:29105"/>
    </ligand>
</feature>
<keyword evidence="7 12" id="KW-0862">Zinc</keyword>
<evidence type="ECO:0000256" key="11">
    <source>
        <dbReference type="ARBA" id="ARBA00023146"/>
    </source>
</evidence>
<name>A0A918XW95_9PROT</name>
<dbReference type="HAMAP" id="MF_00036_B">
    <property type="entry name" value="Ala_tRNA_synth_B"/>
    <property type="match status" value="1"/>
</dbReference>
<dbReference type="NCBIfam" id="TIGR00344">
    <property type="entry name" value="alaS"/>
    <property type="match status" value="1"/>
</dbReference>
<dbReference type="Gene3D" id="3.30.980.10">
    <property type="entry name" value="Threonyl-trna Synthetase, Chain A, domain 2"/>
    <property type="match status" value="1"/>
</dbReference>
<dbReference type="EC" id="6.1.1.7" evidence="12"/>
<keyword evidence="8 12" id="KW-0067">ATP-binding</keyword>
<proteinExistence type="inferred from homology"/>
<comment type="cofactor">
    <cofactor evidence="12">
        <name>Zn(2+)</name>
        <dbReference type="ChEBI" id="CHEBI:29105"/>
    </cofactor>
    <text evidence="12">Binds 1 zinc ion per subunit.</text>
</comment>
<dbReference type="InterPro" id="IPR018163">
    <property type="entry name" value="Thr/Ala-tRNA-synth_IIc_edit"/>
</dbReference>
<dbReference type="PANTHER" id="PTHR11777:SF9">
    <property type="entry name" value="ALANINE--TRNA LIGASE, CYTOPLASMIC"/>
    <property type="match status" value="1"/>
</dbReference>
<dbReference type="Gene3D" id="3.30.930.10">
    <property type="entry name" value="Bira Bifunctional Protein, Domain 2"/>
    <property type="match status" value="1"/>
</dbReference>
<keyword evidence="4 12" id="KW-0436">Ligase</keyword>
<dbReference type="SUPFAM" id="SSF55186">
    <property type="entry name" value="ThrRS/AlaRS common domain"/>
    <property type="match status" value="1"/>
</dbReference>
<reference evidence="14" key="1">
    <citation type="journal article" date="2014" name="Int. J. Syst. Evol. Microbiol.">
        <title>Complete genome sequence of Corynebacterium casei LMG S-19264T (=DSM 44701T), isolated from a smear-ripened cheese.</title>
        <authorList>
            <consortium name="US DOE Joint Genome Institute (JGI-PGF)"/>
            <person name="Walter F."/>
            <person name="Albersmeier A."/>
            <person name="Kalinowski J."/>
            <person name="Ruckert C."/>
        </authorList>
    </citation>
    <scope>NUCLEOTIDE SEQUENCE</scope>
    <source>
        <strain evidence="14">KCTC 42651</strain>
    </source>
</reference>
<reference evidence="14" key="2">
    <citation type="submission" date="2020-09" db="EMBL/GenBank/DDBJ databases">
        <authorList>
            <person name="Sun Q."/>
            <person name="Kim S."/>
        </authorList>
    </citation>
    <scope>NUCLEOTIDE SEQUENCE</scope>
    <source>
        <strain evidence="14">KCTC 42651</strain>
    </source>
</reference>
<dbReference type="AlphaFoldDB" id="A0A918XW95"/>
<dbReference type="RefSeq" id="WP_189994443.1">
    <property type="nucleotide sequence ID" value="NZ_BMZS01000012.1"/>
</dbReference>
<evidence type="ECO:0000256" key="12">
    <source>
        <dbReference type="HAMAP-Rule" id="MF_00036"/>
    </source>
</evidence>
<dbReference type="GO" id="GO:0006419">
    <property type="term" value="P:alanyl-tRNA aminoacylation"/>
    <property type="evidence" value="ECO:0007669"/>
    <property type="project" value="UniProtKB-UniRule"/>
</dbReference>
<keyword evidence="5 12" id="KW-0479">Metal-binding</keyword>
<dbReference type="SUPFAM" id="SSF55681">
    <property type="entry name" value="Class II aaRS and biotin synthetases"/>
    <property type="match status" value="1"/>
</dbReference>
<dbReference type="FunFam" id="3.30.54.20:FF:000001">
    <property type="entry name" value="Alanine--tRNA ligase"/>
    <property type="match status" value="1"/>
</dbReference>
<dbReference type="InterPro" id="IPR018164">
    <property type="entry name" value="Ala-tRNA-synth_IIc_N"/>
</dbReference>
<evidence type="ECO:0000256" key="7">
    <source>
        <dbReference type="ARBA" id="ARBA00022833"/>
    </source>
</evidence>
<dbReference type="EMBL" id="BMZS01000012">
    <property type="protein sequence ID" value="GHD61050.1"/>
    <property type="molecule type" value="Genomic_DNA"/>
</dbReference>
<dbReference type="FunFam" id="2.40.30.130:FF:000001">
    <property type="entry name" value="Alanine--tRNA ligase"/>
    <property type="match status" value="1"/>
</dbReference>
<dbReference type="InterPro" id="IPR009000">
    <property type="entry name" value="Transl_B-barrel_sf"/>
</dbReference>
<keyword evidence="6 12" id="KW-0547">Nucleotide-binding</keyword>
<comment type="caution">
    <text evidence="14">The sequence shown here is derived from an EMBL/GenBank/DDBJ whole genome shotgun (WGS) entry which is preliminary data.</text>
</comment>
<feature type="domain" description="Alanyl-transfer RNA synthetases family profile" evidence="13">
    <location>
        <begin position="2"/>
        <end position="719"/>
    </location>
</feature>
<keyword evidence="3 12" id="KW-0820">tRNA-binding</keyword>
<evidence type="ECO:0000256" key="3">
    <source>
        <dbReference type="ARBA" id="ARBA00022555"/>
    </source>
</evidence>
<dbReference type="Proteomes" id="UP000630353">
    <property type="component" value="Unassembled WGS sequence"/>
</dbReference>
<protein>
    <recommendedName>
        <fullName evidence="12">Alanine--tRNA ligase</fullName>
        <ecNumber evidence="12">6.1.1.7</ecNumber>
    </recommendedName>
    <alternativeName>
        <fullName evidence="12">Alanyl-tRNA synthetase</fullName>
        <shortName evidence="12">AlaRS</shortName>
    </alternativeName>
</protein>
<dbReference type="InterPro" id="IPR012947">
    <property type="entry name" value="tRNA_SAD"/>
</dbReference>
<sequence length="886" mass="95019">MATTNQIRRAFLDYFADRGHMVVESSPLVPRNDPTLMFANSGMVQFKNLFTGAETREYSRATTAQKCVRAGGKHNDLENVGYTARHHTFFEMLGNFSFGDYFKENAIDYAWNLVTGEFGLARDKLLVTVYSEDDEAAALWRKIAGLPDERIIRIPTSDNFWAMGDTGPCGPCSEIFYDHGPDIPGGPPGSPDEDGDRFIEIWNLVFMQFEQVTREERRPLPRPSIDTGMGLERIAAVLQGKHDNYDTDTMRGLIEASAHASSTDPDGPFKVSHRVVADHLRASSFLIADGVLPSNEGRGYVLRRIMRRAMRHAHMMGCTDPLMYRLVPSLVRAMGEAYPELGRAQALIEGTLQLEETRFKETLGRGLKHLEEATDRLGSGEALSGEVAFKLYDTYGFPVDLTADILRGQGRSLDHDGFEAAMERQRATARKAWAGSGEAATDAVWFGVREKTGATEFLGYDTTRAEGVVTALLVDGKPVDRAEPGREVLVVVNQTPFYGESGGQVGDTGTIRSADGATVEVADAQRKLGDVFVHRGTLSVGALAVGDAVELKVDAERRDSIRANHSATHLMHEALRQRLGEHVAQKGSMVAADRLRFDFSHPAGIDRDDLAWVEAEVNRRVRGNSEVTTQLMTPQAAIDKGAMALFGEKYGDEVRVVSMGGAPVNANRAAWSIELCGGTHVRRTGDIGVFKIVSEGAVAAGVRRIEAVTGVGALGWIAGREAVLAEAAAELKTTVEDVPARVHALLEERRRLERELVETRKKLASGGGGGASKTVAGLTYAARALEGVPARELKGLADALKKEIGSGVVAVASAEDGKASLVVGVTDDLTGRISAVDLVRVGSAALGGKGGGGRADMAQAGGPDAAATQAALDAIEAALAEAPAAA</sequence>
<dbReference type="FunFam" id="3.30.930.10:FF:000004">
    <property type="entry name" value="Alanine--tRNA ligase"/>
    <property type="match status" value="1"/>
</dbReference>
<accession>A0A918XW95</accession>
<dbReference type="GO" id="GO:0002161">
    <property type="term" value="F:aminoacyl-tRNA deacylase activity"/>
    <property type="evidence" value="ECO:0007669"/>
    <property type="project" value="TreeGrafter"/>
</dbReference>
<dbReference type="SMART" id="SM00863">
    <property type="entry name" value="tRNA_SAD"/>
    <property type="match status" value="1"/>
</dbReference>
<feature type="binding site" evidence="12">
    <location>
        <position position="676"/>
    </location>
    <ligand>
        <name>Zn(2+)</name>
        <dbReference type="ChEBI" id="CHEBI:29105"/>
    </ligand>
</feature>
<dbReference type="FunFam" id="3.10.310.40:FF:000001">
    <property type="entry name" value="Alanine--tRNA ligase"/>
    <property type="match status" value="1"/>
</dbReference>
<evidence type="ECO:0000256" key="5">
    <source>
        <dbReference type="ARBA" id="ARBA00022723"/>
    </source>
</evidence>
<gene>
    <name evidence="12 14" type="primary">alaS</name>
    <name evidence="14" type="ORF">GCM10017083_47920</name>
</gene>
<dbReference type="SUPFAM" id="SSF101353">
    <property type="entry name" value="Putative anticodon-binding domain of alanyl-tRNA synthetase (AlaRS)"/>
    <property type="match status" value="1"/>
</dbReference>